<evidence type="ECO:0000313" key="2">
    <source>
        <dbReference type="EMBL" id="PJZ92744.1"/>
    </source>
</evidence>
<evidence type="ECO:0000313" key="3">
    <source>
        <dbReference type="Proteomes" id="UP000232122"/>
    </source>
</evidence>
<accession>A0A2N0B873</accession>
<dbReference type="OrthoDB" id="346130at2"/>
<name>A0A2N0B873_9LEPT</name>
<reference evidence="2" key="1">
    <citation type="submission" date="2017-07" db="EMBL/GenBank/DDBJ databases">
        <title>Leptospira spp. isolated from tropical soils.</title>
        <authorList>
            <person name="Thibeaux R."/>
            <person name="Iraola G."/>
            <person name="Ferres I."/>
            <person name="Bierque E."/>
            <person name="Girault D."/>
            <person name="Soupe-Gilbert M.-E."/>
            <person name="Picardeau M."/>
            <person name="Goarant C."/>
        </authorList>
    </citation>
    <scope>NUCLEOTIDE SEQUENCE [LARGE SCALE GENOMIC DNA]</scope>
    <source>
        <strain evidence="2">ATI7-C-A5</strain>
    </source>
</reference>
<gene>
    <name evidence="1" type="ORF">CH379_003110</name>
    <name evidence="2" type="ORF">CH379_11550</name>
</gene>
<reference evidence="1" key="3">
    <citation type="submission" date="2023-10" db="EMBL/GenBank/DDBJ databases">
        <authorList>
            <person name="Picardeau M."/>
            <person name="Thibeaux R."/>
        </authorList>
    </citation>
    <scope>NUCLEOTIDE SEQUENCE</scope>
    <source>
        <strain evidence="1">ATI7-C-A5</strain>
    </source>
</reference>
<keyword evidence="3" id="KW-1185">Reference proteome</keyword>
<dbReference type="AlphaFoldDB" id="A0A2N0B873"/>
<reference evidence="1 3" key="2">
    <citation type="journal article" date="2018" name="Microb. Genom.">
        <title>Deciphering the unexplored Leptospira diversity from soils uncovers genomic evolution to virulence.</title>
        <authorList>
            <person name="Thibeaux R."/>
            <person name="Iraola G."/>
            <person name="Ferres I."/>
            <person name="Bierque E."/>
            <person name="Girault D."/>
            <person name="Soupe-Gilbert M.E."/>
            <person name="Picardeau M."/>
            <person name="Goarant C."/>
        </authorList>
    </citation>
    <scope>NUCLEOTIDE SEQUENCE [LARGE SCALE GENOMIC DNA]</scope>
    <source>
        <strain evidence="1 3">ATI7-C-A5</strain>
    </source>
</reference>
<comment type="caution">
    <text evidence="2">The sequence shown here is derived from an EMBL/GenBank/DDBJ whole genome shotgun (WGS) entry which is preliminary data.</text>
</comment>
<sequence>MKRHDTKSKGRYERKFAAALVSLILILSTIDCGGNKKDSKELTNLLTLLSLAGGTNLKTRIVDSNFSSGISASSASSLINPHSGQLVSNALLQGIYFGELEIVAYDYRPGETDQIHNPASGFVGPDWSYWVVAPSGYTEGRYNILKVGDQIDPNWYPPSRRQKITSDFEIDAFEINMYSVGIVYDNEFYTPFEYAGVGVDGGGSETNVLYKYPEWTQIPQHIAPVLFPGFTDVSLATNVIFVRKDIVPTPVVVKMNYTIDTEASTITYSIGNTSRTLANEERDFILSLARQGTTRRVYSDLLVIPYEGPWKITQDGKSDPANKIYSVNESEIFVKFDLSNALDTDPAETDFSVPKIRFAADGQNVPLGLKLELVSK</sequence>
<organism evidence="2">
    <name type="scientific">Leptospira ellisii</name>
    <dbReference type="NCBI Taxonomy" id="2023197"/>
    <lineage>
        <taxon>Bacteria</taxon>
        <taxon>Pseudomonadati</taxon>
        <taxon>Spirochaetota</taxon>
        <taxon>Spirochaetia</taxon>
        <taxon>Leptospirales</taxon>
        <taxon>Leptospiraceae</taxon>
        <taxon>Leptospira</taxon>
    </lineage>
</organism>
<dbReference type="EMBL" id="NPEF01000108">
    <property type="protein sequence ID" value="PJZ92744.1"/>
    <property type="molecule type" value="Genomic_DNA"/>
</dbReference>
<evidence type="ECO:0000313" key="1">
    <source>
        <dbReference type="EMBL" id="MDV6234616.1"/>
    </source>
</evidence>
<dbReference type="Proteomes" id="UP000232122">
    <property type="component" value="Unassembled WGS sequence"/>
</dbReference>
<proteinExistence type="predicted"/>
<dbReference type="EMBL" id="NPEF02000002">
    <property type="protein sequence ID" value="MDV6234616.1"/>
    <property type="molecule type" value="Genomic_DNA"/>
</dbReference>
<dbReference type="RefSeq" id="WP_100765174.1">
    <property type="nucleotide sequence ID" value="NZ_NPEF02000002.1"/>
</dbReference>
<protein>
    <submittedName>
        <fullName evidence="2">Uncharacterized protein</fullName>
    </submittedName>
</protein>